<evidence type="ECO:0000313" key="1">
    <source>
        <dbReference type="EMBL" id="RAP03128.1"/>
    </source>
</evidence>
<accession>A0A328Q9F5</accession>
<gene>
    <name evidence="1" type="ORF">CA615_03985</name>
</gene>
<dbReference type="PANTHER" id="PTHR38597">
    <property type="entry name" value="BLL3834 PROTEIN"/>
    <property type="match status" value="1"/>
</dbReference>
<dbReference type="Proteomes" id="UP000248557">
    <property type="component" value="Unassembled WGS sequence"/>
</dbReference>
<protein>
    <recommendedName>
        <fullName evidence="3">DUF763 domain-containing protein</fullName>
    </recommendedName>
</protein>
<dbReference type="InterPro" id="IPR008482">
    <property type="entry name" value="DUF763"/>
</dbReference>
<dbReference type="RefSeq" id="WP_112149518.1">
    <property type="nucleotide sequence ID" value="NZ_NGJK01000043.1"/>
</dbReference>
<dbReference type="Pfam" id="PF05559">
    <property type="entry name" value="DUF763"/>
    <property type="match status" value="1"/>
</dbReference>
<dbReference type="PANTHER" id="PTHR38597:SF1">
    <property type="entry name" value="BLL3834 PROTEIN"/>
    <property type="match status" value="1"/>
</dbReference>
<evidence type="ECO:0008006" key="3">
    <source>
        <dbReference type="Google" id="ProtNLM"/>
    </source>
</evidence>
<dbReference type="AlphaFoldDB" id="A0A328Q9F5"/>
<proteinExistence type="predicted"/>
<dbReference type="EMBL" id="NGJK01000043">
    <property type="protein sequence ID" value="RAP03128.1"/>
    <property type="molecule type" value="Genomic_DNA"/>
</dbReference>
<organism evidence="1 2">
    <name type="scientific">Methanosphaera stadtmanae</name>
    <dbReference type="NCBI Taxonomy" id="2317"/>
    <lineage>
        <taxon>Archaea</taxon>
        <taxon>Methanobacteriati</taxon>
        <taxon>Methanobacteriota</taxon>
        <taxon>Methanomada group</taxon>
        <taxon>Methanobacteria</taxon>
        <taxon>Methanobacteriales</taxon>
        <taxon>Methanobacteriaceae</taxon>
        <taxon>Methanosphaera</taxon>
    </lineage>
</organism>
<reference evidence="1 2" key="1">
    <citation type="submission" date="2017-05" db="EMBL/GenBank/DDBJ databases">
        <title>Host range expansion of the Methanosphaera genus to humans and monogastric animals involves recent and extensive reduction in genome content.</title>
        <authorList>
            <person name="Hoedt E.C."/>
            <person name="Volmer J.G."/>
            <person name="Parks D.H."/>
            <person name="Rosewarne C.P."/>
            <person name="Denman S.E."/>
            <person name="Mcsweeney C.S."/>
            <person name="O Cuiv P."/>
            <person name="Hugenholtz P."/>
            <person name="Tyson G.W."/>
            <person name="Morrison M."/>
        </authorList>
    </citation>
    <scope>NUCLEOTIDE SEQUENCE [LARGE SCALE GENOMIC DNA]</scope>
    <source>
        <strain evidence="1 2">PA5</strain>
    </source>
</reference>
<comment type="caution">
    <text evidence="1">The sequence shown here is derived from an EMBL/GenBank/DDBJ whole genome shotgun (WGS) entry which is preliminary data.</text>
</comment>
<name>A0A328Q9F5_9EURY</name>
<evidence type="ECO:0000313" key="2">
    <source>
        <dbReference type="Proteomes" id="UP000248557"/>
    </source>
</evidence>
<sequence>MQRKGITNLPLHSDHTPPWLWKRMVKLSAAITEVILEEYGHDEFLKRISNPYWFQGFSCVIGFDWHSSGTTTTTCGALRASLNPEEHGIVVLGGKGKNSRKTPSQLEDVSSTFNLSSKKTDELIQSSKLSAKIDNSCIQDTYTLYQHNFFLTENGKWAVIQQGMNTDTCYARRYHWLSTSVDDFLSSPHTAIECNKKEDKSLDMSSKESKEVQKISVDLVNDNPEHLRTYFKRKDPKQTLLTDFFDFNEKDNDPTGFNNQVSFSMPSHHEVLDMDLSDREFEVLRNAYEIQPSDYKELISLKGIGPKKIRALALISDLVYGQKASWEDPVKYSFAHGGKDGFPYPVDREVYDHSIKTIQDALNQAKIDNKEKYNAIKRLNKYL</sequence>